<feature type="compositionally biased region" description="Low complexity" evidence="6">
    <location>
        <begin position="1"/>
        <end position="15"/>
    </location>
</feature>
<dbReference type="PANTHER" id="PTHR30124">
    <property type="entry name" value="MEMBRANE-BOUND LYTIC MUREIN TRANSGLYCOSYLASE A"/>
    <property type="match status" value="1"/>
</dbReference>
<evidence type="ECO:0000256" key="3">
    <source>
        <dbReference type="ARBA" id="ARBA00023239"/>
    </source>
</evidence>
<protein>
    <recommendedName>
        <fullName evidence="2">peptidoglycan lytic exotransglycosylase</fullName>
        <ecNumber evidence="2">4.2.2.n1</ecNumber>
    </recommendedName>
    <alternativeName>
        <fullName evidence="5">Murein hydrolase A</fullName>
    </alternativeName>
</protein>
<dbReference type="CDD" id="cd14668">
    <property type="entry name" value="mlta_B"/>
    <property type="match status" value="1"/>
</dbReference>
<evidence type="ECO:0000256" key="1">
    <source>
        <dbReference type="ARBA" id="ARBA00001420"/>
    </source>
</evidence>
<gene>
    <name evidence="8" type="ORF">CDN99_26915</name>
</gene>
<dbReference type="AlphaFoldDB" id="A0A2D0ALU1"/>
<dbReference type="GO" id="GO:0019867">
    <property type="term" value="C:outer membrane"/>
    <property type="evidence" value="ECO:0007669"/>
    <property type="project" value="InterPro"/>
</dbReference>
<dbReference type="InterPro" id="IPR005300">
    <property type="entry name" value="MltA_B"/>
</dbReference>
<sequence>MKISSPSAPSASSKITPMMCRGPIRSRTRRWSAALAILGALSACGGPPMVREPTGSQAVVTGAAGGGRSPSPTGSSTSPGATSPRPGVDPEKLLNGEDDTTGRRVLTRERARWIAAEWNELPGWGQDRALEWWPALLRGCERPMPGWTAVCAQARQLQPGGDWDAMVWLMKTLQPYRVETPDGQREGIITGYYEPQLEARRQSQGDFRVPLLSPPLDLAQRKPYDTRQQIDRQLEGNAPLARLSLAWVQDPLDALVMQIQGSGRLRITERDGASRWVRLSFAGHNEQPYRSMGQWLIAQGELRPTEASWPGIKDWARRNPQRLREAMWANPRYVFFREEPLPDLAVGPRGGQGVPLTPGRSIAVDKASIPFGTPVWLDTTEPLSTTPLRRLVMAQDTGAAIVGGVRADYFWGWGDQAEAQAGRMKQPLRLWVLWPRDGGGPLAVRPAEPGTGAPVTR</sequence>
<feature type="region of interest" description="Disordered" evidence="6">
    <location>
        <begin position="45"/>
        <end position="102"/>
    </location>
</feature>
<evidence type="ECO:0000256" key="6">
    <source>
        <dbReference type="SAM" id="MobiDB-lite"/>
    </source>
</evidence>
<dbReference type="InterPro" id="IPR036908">
    <property type="entry name" value="RlpA-like_sf"/>
</dbReference>
<dbReference type="EMBL" id="NIOF01000023">
    <property type="protein sequence ID" value="OWQ83124.1"/>
    <property type="molecule type" value="Genomic_DNA"/>
</dbReference>
<reference evidence="8 9" key="1">
    <citation type="journal article" date="2008" name="Int. J. Syst. Evol. Microbiol.">
        <title>Description of Roseateles aquatilis sp. nov. and Roseateles terrae sp. nov., in the class Betaproteobacteria, and emended description of the genus Roseateles.</title>
        <authorList>
            <person name="Gomila M."/>
            <person name="Bowien B."/>
            <person name="Falsen E."/>
            <person name="Moore E.R."/>
            <person name="Lalucat J."/>
        </authorList>
    </citation>
    <scope>NUCLEOTIDE SEQUENCE [LARGE SCALE GENOMIC DNA]</scope>
    <source>
        <strain evidence="8 9">CCUG 48205</strain>
    </source>
</reference>
<dbReference type="PANTHER" id="PTHR30124:SF0">
    <property type="entry name" value="MEMBRANE-BOUND LYTIC MUREIN TRANSGLYCOSYLASE A"/>
    <property type="match status" value="1"/>
</dbReference>
<dbReference type="EC" id="4.2.2.n1" evidence="2"/>
<feature type="domain" description="Lytic transglycosylase MltA" evidence="7">
    <location>
        <begin position="196"/>
        <end position="337"/>
    </location>
</feature>
<dbReference type="OrthoDB" id="9783686at2"/>
<dbReference type="Pfam" id="PF03562">
    <property type="entry name" value="MltA"/>
    <property type="match status" value="1"/>
</dbReference>
<feature type="compositionally biased region" description="Low complexity" evidence="6">
    <location>
        <begin position="69"/>
        <end position="86"/>
    </location>
</feature>
<evidence type="ECO:0000256" key="5">
    <source>
        <dbReference type="ARBA" id="ARBA00030918"/>
    </source>
</evidence>
<evidence type="ECO:0000256" key="2">
    <source>
        <dbReference type="ARBA" id="ARBA00012587"/>
    </source>
</evidence>
<dbReference type="SUPFAM" id="SSF50685">
    <property type="entry name" value="Barwin-like endoglucanases"/>
    <property type="match status" value="1"/>
</dbReference>
<name>A0A2D0ALU1_9BURK</name>
<evidence type="ECO:0000256" key="4">
    <source>
        <dbReference type="ARBA" id="ARBA00023316"/>
    </source>
</evidence>
<dbReference type="GO" id="GO:0004553">
    <property type="term" value="F:hydrolase activity, hydrolyzing O-glycosyl compounds"/>
    <property type="evidence" value="ECO:0007669"/>
    <property type="project" value="InterPro"/>
</dbReference>
<accession>A0A2D0ALU1</accession>
<proteinExistence type="predicted"/>
<comment type="catalytic activity">
    <reaction evidence="1">
        <text>Exolytic cleavage of the (1-&gt;4)-beta-glycosidic linkage between N-acetylmuramic acid (MurNAc) and N-acetylglucosamine (GlcNAc) residues in peptidoglycan, from either the reducing or the non-reducing ends of the peptidoglycan chains, with concomitant formation of a 1,6-anhydrobond in the MurNAc residue.</text>
        <dbReference type="EC" id="4.2.2.n1"/>
    </reaction>
</comment>
<dbReference type="Gene3D" id="2.40.240.50">
    <property type="entry name" value="Barwin-like endoglucanases"/>
    <property type="match status" value="1"/>
</dbReference>
<dbReference type="Gene3D" id="2.40.40.10">
    <property type="entry name" value="RlpA-like domain"/>
    <property type="match status" value="1"/>
</dbReference>
<dbReference type="InterPro" id="IPR010611">
    <property type="entry name" value="3D_dom"/>
</dbReference>
<comment type="caution">
    <text evidence="8">The sequence shown here is derived from an EMBL/GenBank/DDBJ whole genome shotgun (WGS) entry which is preliminary data.</text>
</comment>
<dbReference type="Proteomes" id="UP000197468">
    <property type="component" value="Unassembled WGS sequence"/>
</dbReference>
<keyword evidence="9" id="KW-1185">Reference proteome</keyword>
<feature type="compositionally biased region" description="Basic and acidic residues" evidence="6">
    <location>
        <begin position="88"/>
        <end position="102"/>
    </location>
</feature>
<dbReference type="InterPro" id="IPR026044">
    <property type="entry name" value="MltA"/>
</dbReference>
<keyword evidence="4" id="KW-0961">Cell wall biogenesis/degradation</keyword>
<dbReference type="SMART" id="SM00925">
    <property type="entry name" value="MltA"/>
    <property type="match status" value="1"/>
</dbReference>
<evidence type="ECO:0000259" key="7">
    <source>
        <dbReference type="SMART" id="SM00925"/>
    </source>
</evidence>
<evidence type="ECO:0000313" key="8">
    <source>
        <dbReference type="EMBL" id="OWQ83124.1"/>
    </source>
</evidence>
<dbReference type="GO" id="GO:0071555">
    <property type="term" value="P:cell wall organization"/>
    <property type="evidence" value="ECO:0007669"/>
    <property type="project" value="UniProtKB-KW"/>
</dbReference>
<dbReference type="PIRSF" id="PIRSF019422">
    <property type="entry name" value="MltA"/>
    <property type="match status" value="1"/>
</dbReference>
<dbReference type="GO" id="GO:0009253">
    <property type="term" value="P:peptidoglycan catabolic process"/>
    <property type="evidence" value="ECO:0007669"/>
    <property type="project" value="TreeGrafter"/>
</dbReference>
<feature type="region of interest" description="Disordered" evidence="6">
    <location>
        <begin position="1"/>
        <end position="24"/>
    </location>
</feature>
<dbReference type="CDD" id="cd14485">
    <property type="entry name" value="mltA_like_LT_A"/>
    <property type="match status" value="1"/>
</dbReference>
<evidence type="ECO:0000313" key="9">
    <source>
        <dbReference type="Proteomes" id="UP000197468"/>
    </source>
</evidence>
<dbReference type="GO" id="GO:0008933">
    <property type="term" value="F:peptidoglycan lytic transglycosylase activity"/>
    <property type="evidence" value="ECO:0007669"/>
    <property type="project" value="TreeGrafter"/>
</dbReference>
<organism evidence="8 9">
    <name type="scientific">Roseateles aquatilis</name>
    <dbReference type="NCBI Taxonomy" id="431061"/>
    <lineage>
        <taxon>Bacteria</taxon>
        <taxon>Pseudomonadati</taxon>
        <taxon>Pseudomonadota</taxon>
        <taxon>Betaproteobacteria</taxon>
        <taxon>Burkholderiales</taxon>
        <taxon>Sphaerotilaceae</taxon>
        <taxon>Roseateles</taxon>
    </lineage>
</organism>
<keyword evidence="3" id="KW-0456">Lyase</keyword>
<dbReference type="GO" id="GO:0009254">
    <property type="term" value="P:peptidoglycan turnover"/>
    <property type="evidence" value="ECO:0007669"/>
    <property type="project" value="InterPro"/>
</dbReference>
<dbReference type="Pfam" id="PF06725">
    <property type="entry name" value="3D"/>
    <property type="match status" value="1"/>
</dbReference>